<dbReference type="Pfam" id="PF06985">
    <property type="entry name" value="HET"/>
    <property type="match status" value="1"/>
</dbReference>
<organism evidence="2 3">
    <name type="scientific">Pyrenophora teres f. teres</name>
    <dbReference type="NCBI Taxonomy" id="97479"/>
    <lineage>
        <taxon>Eukaryota</taxon>
        <taxon>Fungi</taxon>
        <taxon>Dikarya</taxon>
        <taxon>Ascomycota</taxon>
        <taxon>Pezizomycotina</taxon>
        <taxon>Dothideomycetes</taxon>
        <taxon>Pleosporomycetidae</taxon>
        <taxon>Pleosporales</taxon>
        <taxon>Pleosporineae</taxon>
        <taxon>Pleosporaceae</taxon>
        <taxon>Pyrenophora</taxon>
    </lineage>
</organism>
<evidence type="ECO:0000259" key="1">
    <source>
        <dbReference type="Pfam" id="PF06985"/>
    </source>
</evidence>
<accession>A0A6S6WD75</accession>
<name>A0A6S6WD75_9PLEO</name>
<evidence type="ECO:0000313" key="3">
    <source>
        <dbReference type="Proteomes" id="UP000472372"/>
    </source>
</evidence>
<sequence length="103" mass="11916">MRTVPFTTTIATFRERRERILFVQLTKTFQEAVQTTRALGIRYLWIDSLCIIQGDPDDWAREASQMSLVYQNALITIAAAASKSGDECLFRKYLSHDYKVNIH</sequence>
<evidence type="ECO:0000313" key="2">
    <source>
        <dbReference type="EMBL" id="CAE7186803.1"/>
    </source>
</evidence>
<protein>
    <submittedName>
        <fullName evidence="2">HET domain protein pin-c2</fullName>
    </submittedName>
</protein>
<reference evidence="2" key="1">
    <citation type="submission" date="2021-02" db="EMBL/GenBank/DDBJ databases">
        <authorList>
            <person name="Syme A R."/>
            <person name="Syme A R."/>
            <person name="Moolhuijzen P."/>
        </authorList>
    </citation>
    <scope>NUCLEOTIDE SEQUENCE</scope>
    <source>
        <strain evidence="2">W1-1</strain>
    </source>
</reference>
<feature type="domain" description="Heterokaryon incompatibility" evidence="1">
    <location>
        <begin position="14"/>
        <end position="97"/>
    </location>
</feature>
<gene>
    <name evidence="2" type="ORF">PTTW11_07028</name>
</gene>
<dbReference type="PANTHER" id="PTHR33112">
    <property type="entry name" value="DOMAIN PROTEIN, PUTATIVE-RELATED"/>
    <property type="match status" value="1"/>
</dbReference>
<dbReference type="AlphaFoldDB" id="A0A6S6WD75"/>
<dbReference type="Proteomes" id="UP000472372">
    <property type="component" value="Chromosome 6"/>
</dbReference>
<dbReference type="EMBL" id="HG992982">
    <property type="protein sequence ID" value="CAE7186803.1"/>
    <property type="molecule type" value="Genomic_DNA"/>
</dbReference>
<dbReference type="PANTHER" id="PTHR33112:SF16">
    <property type="entry name" value="HETEROKARYON INCOMPATIBILITY DOMAIN-CONTAINING PROTEIN"/>
    <property type="match status" value="1"/>
</dbReference>
<dbReference type="InterPro" id="IPR010730">
    <property type="entry name" value="HET"/>
</dbReference>
<proteinExistence type="predicted"/>